<dbReference type="Pfam" id="PF13519">
    <property type="entry name" value="VWA_2"/>
    <property type="match status" value="1"/>
</dbReference>
<dbReference type="Pfam" id="PF17863">
    <property type="entry name" value="AAA_lid_2"/>
    <property type="match status" value="1"/>
</dbReference>
<protein>
    <submittedName>
        <fullName evidence="3">Magnesium chelatase subunit D</fullName>
    </submittedName>
</protein>
<dbReference type="Gene3D" id="1.10.8.80">
    <property type="entry name" value="Magnesium chelatase subunit I, C-Terminal domain"/>
    <property type="match status" value="1"/>
</dbReference>
<feature type="compositionally biased region" description="Basic and acidic residues" evidence="1">
    <location>
        <begin position="56"/>
        <end position="74"/>
    </location>
</feature>
<dbReference type="Proteomes" id="UP000290759">
    <property type="component" value="Unassembled WGS sequence"/>
</dbReference>
<feature type="region of interest" description="Disordered" evidence="1">
    <location>
        <begin position="332"/>
        <end position="374"/>
    </location>
</feature>
<dbReference type="AlphaFoldDB" id="A0A4V1RUH5"/>
<feature type="compositionally biased region" description="Low complexity" evidence="1">
    <location>
        <begin position="344"/>
        <end position="367"/>
    </location>
</feature>
<dbReference type="PANTHER" id="PTHR43473:SF2">
    <property type="entry name" value="MAGNESIUM-CHELATASE SUBUNIT CHLD, CHLOROPLASTIC"/>
    <property type="match status" value="1"/>
</dbReference>
<dbReference type="PROSITE" id="PS50234">
    <property type="entry name" value="VWFA"/>
    <property type="match status" value="1"/>
</dbReference>
<dbReference type="Gene3D" id="3.40.50.300">
    <property type="entry name" value="P-loop containing nucleotide triphosphate hydrolases"/>
    <property type="match status" value="1"/>
</dbReference>
<feature type="domain" description="VWFA" evidence="2">
    <location>
        <begin position="486"/>
        <end position="629"/>
    </location>
</feature>
<dbReference type="InterPro" id="IPR041628">
    <property type="entry name" value="ChlI/MoxR_AAA_lid"/>
</dbReference>
<dbReference type="Gene3D" id="3.40.50.410">
    <property type="entry name" value="von Willebrand factor, type A domain"/>
    <property type="match status" value="1"/>
</dbReference>
<evidence type="ECO:0000313" key="3">
    <source>
        <dbReference type="EMBL" id="RYC31174.1"/>
    </source>
</evidence>
<name>A0A4V1RUH5_9HYPH</name>
<feature type="region of interest" description="Disordered" evidence="1">
    <location>
        <begin position="406"/>
        <end position="440"/>
    </location>
</feature>
<comment type="caution">
    <text evidence="3">The sequence shown here is derived from an EMBL/GenBank/DDBJ whole genome shotgun (WGS) entry which is preliminary data.</text>
</comment>
<keyword evidence="4" id="KW-1185">Reference proteome</keyword>
<evidence type="ECO:0000256" key="1">
    <source>
        <dbReference type="SAM" id="MobiDB-lite"/>
    </source>
</evidence>
<feature type="region of interest" description="Disordered" evidence="1">
    <location>
        <begin position="1"/>
        <end position="82"/>
    </location>
</feature>
<evidence type="ECO:0000313" key="4">
    <source>
        <dbReference type="Proteomes" id="UP000290759"/>
    </source>
</evidence>
<dbReference type="EMBL" id="QYBB01000016">
    <property type="protein sequence ID" value="RYC31174.1"/>
    <property type="molecule type" value="Genomic_DNA"/>
</dbReference>
<sequence>MRGAGHGRAARRTDDAAGRPGARGARRRPERDGGPPAPCRPLRAAPSPAAGPAGFRRLDGTRRPRGRRGADGRRARARVTDGAAPRDRWADACLTARLVALDPALGIALRGSPGPALDGWLAGLRGHLSPATPWRRWPAGTPDARLLGGLDLAATLATGRLVASRGLLAESDGGVLVVASAERLDAGAASHLCAALDTGLVRIERDGIAAAAEARLGPVLIDDGRGPDEGVTAALLDRVALRLDLSGVGHRDCGPMPPEPEAVAAARARLPGVAAGADVVEAFCAAADALGVAGLRAPLLALKVARGCAALAGRDHVGPDEVSAAARLVLGPRATRTPVPPEAAAPGDPQPADGGADAADGAPAPGSDEGERLAESGGHLREVAVAAAAAALPTDVLASLLSGAAAPPRPGASGARQGPAARAGQRGRPVGSRRGEPGRGARIDVLATLRAAAPWQGLRGGDARGPVRIRRDDIRVKRHRDRQRTTTIFAVDASGSAALGRLAEAKGAVELLLAECYIRRDDVALVAFRGTAADVLLPPTRSPARAKRELASLPGGGATPLAAGIAAALDLAAAAARGGRRPVVALLTDGRGNVARDGAADRARAAEDAHAAARGLRAAGVAALVIDVSPRPGAAAARLAAEMGAAYLPLPAADARGIAGAVRAAATRPGTRA</sequence>
<reference evidence="3 4" key="2">
    <citation type="submission" date="2019-02" db="EMBL/GenBank/DDBJ databases">
        <title>'Lichenibacterium ramalinii' gen. nov. sp. nov., 'Lichenibacterium minor' gen. nov. sp. nov.</title>
        <authorList>
            <person name="Pankratov T."/>
        </authorList>
    </citation>
    <scope>NUCLEOTIDE SEQUENCE [LARGE SCALE GENOMIC DNA]</scope>
    <source>
        <strain evidence="3 4">RmlP026</strain>
    </source>
</reference>
<dbReference type="PANTHER" id="PTHR43473">
    <property type="entry name" value="MAGNESIUM-CHELATASE SUBUNIT CHLD, CHLOROPLASTIC"/>
    <property type="match status" value="1"/>
</dbReference>
<organism evidence="3 4">
    <name type="scientific">Lichenibacterium minor</name>
    <dbReference type="NCBI Taxonomy" id="2316528"/>
    <lineage>
        <taxon>Bacteria</taxon>
        <taxon>Pseudomonadati</taxon>
        <taxon>Pseudomonadota</taxon>
        <taxon>Alphaproteobacteria</taxon>
        <taxon>Hyphomicrobiales</taxon>
        <taxon>Lichenihabitantaceae</taxon>
        <taxon>Lichenibacterium</taxon>
    </lineage>
</organism>
<feature type="compositionally biased region" description="Low complexity" evidence="1">
    <location>
        <begin position="406"/>
        <end position="429"/>
    </location>
</feature>
<accession>A0A4V1RUH5</accession>
<dbReference type="SUPFAM" id="SSF53300">
    <property type="entry name" value="vWA-like"/>
    <property type="match status" value="1"/>
</dbReference>
<gene>
    <name evidence="3" type="ORF">D3273_14875</name>
</gene>
<dbReference type="SMART" id="SM00327">
    <property type="entry name" value="VWA"/>
    <property type="match status" value="1"/>
</dbReference>
<evidence type="ECO:0000259" key="2">
    <source>
        <dbReference type="PROSITE" id="PS50234"/>
    </source>
</evidence>
<dbReference type="InterPro" id="IPR027417">
    <property type="entry name" value="P-loop_NTPase"/>
</dbReference>
<dbReference type="InterPro" id="IPR036465">
    <property type="entry name" value="vWFA_dom_sf"/>
</dbReference>
<reference evidence="3 4" key="1">
    <citation type="submission" date="2018-12" db="EMBL/GenBank/DDBJ databases">
        <authorList>
            <person name="Grouzdev D.S."/>
            <person name="Krutkina M.S."/>
        </authorList>
    </citation>
    <scope>NUCLEOTIDE SEQUENCE [LARGE SCALE GENOMIC DNA]</scope>
    <source>
        <strain evidence="3 4">RmlP026</strain>
    </source>
</reference>
<dbReference type="NCBIfam" id="NF009943">
    <property type="entry name" value="PRK13406.1"/>
    <property type="match status" value="1"/>
</dbReference>
<feature type="compositionally biased region" description="Low complexity" evidence="1">
    <location>
        <begin position="40"/>
        <end position="55"/>
    </location>
</feature>
<dbReference type="InterPro" id="IPR002035">
    <property type="entry name" value="VWF_A"/>
</dbReference>
<proteinExistence type="predicted"/>
<dbReference type="OrthoDB" id="9775079at2"/>
<dbReference type="SUPFAM" id="SSF52540">
    <property type="entry name" value="P-loop containing nucleoside triphosphate hydrolases"/>
    <property type="match status" value="1"/>
</dbReference>